<protein>
    <submittedName>
        <fullName evidence="2">Uncharacterized protein</fullName>
    </submittedName>
</protein>
<organism evidence="2 3">
    <name type="scientific">Reticulomyxa filosa</name>
    <dbReference type="NCBI Taxonomy" id="46433"/>
    <lineage>
        <taxon>Eukaryota</taxon>
        <taxon>Sar</taxon>
        <taxon>Rhizaria</taxon>
        <taxon>Retaria</taxon>
        <taxon>Foraminifera</taxon>
        <taxon>Monothalamids</taxon>
        <taxon>Reticulomyxidae</taxon>
        <taxon>Reticulomyxa</taxon>
    </lineage>
</organism>
<sequence>MDQRLAATRNPDTKKYCCKVKECSYTALSGYKFECHNVVEHMDIIADFMFEYLCLFFPFSSSSNFLYPFDFHLMISSLLCCSLTTMRLYAGAPVPPDELLFIRYYSVTIDFENGPSIISSDAPSKNSCKKSKTIDGKLKGCKEVKKNTEYIGSVSPNSKLKASTTLHRHFRIENRKFRGIFCTSRQPPARWKARICCNGTTHYGDNIYENSEQWMAALEHDWLQLKKKPSKILAQLNKAKSLHKKTKSLLNFPHGLPHQLLLILKQREEKLHTQRLTTPTDSPTASPTASPTSSVRQRENKTVVDIYYEYVELLRNICNIHVDDCNTHHV</sequence>
<feature type="compositionally biased region" description="Low complexity" evidence="1">
    <location>
        <begin position="277"/>
        <end position="294"/>
    </location>
</feature>
<gene>
    <name evidence="2" type="ORF">RFI_06850</name>
</gene>
<dbReference type="Proteomes" id="UP000023152">
    <property type="component" value="Unassembled WGS sequence"/>
</dbReference>
<name>X6NWL0_RETFI</name>
<dbReference type="AlphaFoldDB" id="X6NWL0"/>
<evidence type="ECO:0000313" key="3">
    <source>
        <dbReference type="Proteomes" id="UP000023152"/>
    </source>
</evidence>
<accession>X6NWL0</accession>
<feature type="region of interest" description="Disordered" evidence="1">
    <location>
        <begin position="274"/>
        <end position="297"/>
    </location>
</feature>
<reference evidence="2 3" key="1">
    <citation type="journal article" date="2013" name="Curr. Biol.">
        <title>The Genome of the Foraminiferan Reticulomyxa filosa.</title>
        <authorList>
            <person name="Glockner G."/>
            <person name="Hulsmann N."/>
            <person name="Schleicher M."/>
            <person name="Noegel A.A."/>
            <person name="Eichinger L."/>
            <person name="Gallinger C."/>
            <person name="Pawlowski J."/>
            <person name="Sierra R."/>
            <person name="Euteneuer U."/>
            <person name="Pillet L."/>
            <person name="Moustafa A."/>
            <person name="Platzer M."/>
            <person name="Groth M."/>
            <person name="Szafranski K."/>
            <person name="Schliwa M."/>
        </authorList>
    </citation>
    <scope>NUCLEOTIDE SEQUENCE [LARGE SCALE GENOMIC DNA]</scope>
</reference>
<evidence type="ECO:0000256" key="1">
    <source>
        <dbReference type="SAM" id="MobiDB-lite"/>
    </source>
</evidence>
<proteinExistence type="predicted"/>
<dbReference type="EMBL" id="ASPP01005579">
    <property type="protein sequence ID" value="ETO30268.1"/>
    <property type="molecule type" value="Genomic_DNA"/>
</dbReference>
<keyword evidence="3" id="KW-1185">Reference proteome</keyword>
<evidence type="ECO:0000313" key="2">
    <source>
        <dbReference type="EMBL" id="ETO30268.1"/>
    </source>
</evidence>
<comment type="caution">
    <text evidence="2">The sequence shown here is derived from an EMBL/GenBank/DDBJ whole genome shotgun (WGS) entry which is preliminary data.</text>
</comment>